<dbReference type="Proteomes" id="UP000425960">
    <property type="component" value="Chromosome"/>
</dbReference>
<sequence>MKGEIMKVQDYCKAMQAEVSAWKEKLEAMKKVTDSYGTEQKEKILPLVGQLEQEVTSAQMRVQQLETECPSDWSPMKNEIDDLFGTIGSSVDRAWRDLSPGEVGG</sequence>
<dbReference type="AlphaFoldDB" id="A0A5K7ZSE8"/>
<accession>A0A5K7ZSE8</accession>
<evidence type="ECO:0000313" key="2">
    <source>
        <dbReference type="EMBL" id="BBO83136.1"/>
    </source>
</evidence>
<dbReference type="KEGG" id="dov:DSCO28_37020"/>
<gene>
    <name evidence="2" type="ORF">DSCO28_37020</name>
</gene>
<proteinExistence type="predicted"/>
<reference evidence="2 3" key="1">
    <citation type="submission" date="2019-11" db="EMBL/GenBank/DDBJ databases">
        <title>Comparative genomics of hydrocarbon-degrading Desulfosarcina strains.</title>
        <authorList>
            <person name="Watanabe M."/>
            <person name="Kojima H."/>
            <person name="Fukui M."/>
        </authorList>
    </citation>
    <scope>NUCLEOTIDE SEQUENCE [LARGE SCALE GENOMIC DNA]</scope>
    <source>
        <strain evidence="2 3">28bB2T</strain>
    </source>
</reference>
<dbReference type="EMBL" id="AP021876">
    <property type="protein sequence ID" value="BBO83136.1"/>
    <property type="molecule type" value="Genomic_DNA"/>
</dbReference>
<name>A0A5K7ZSE8_9BACT</name>
<evidence type="ECO:0000313" key="3">
    <source>
        <dbReference type="Proteomes" id="UP000425960"/>
    </source>
</evidence>
<keyword evidence="1" id="KW-0175">Coiled coil</keyword>
<organism evidence="2 3">
    <name type="scientific">Desulfosarcina ovata subsp. sediminis</name>
    <dbReference type="NCBI Taxonomy" id="885957"/>
    <lineage>
        <taxon>Bacteria</taxon>
        <taxon>Pseudomonadati</taxon>
        <taxon>Thermodesulfobacteriota</taxon>
        <taxon>Desulfobacteria</taxon>
        <taxon>Desulfobacterales</taxon>
        <taxon>Desulfosarcinaceae</taxon>
        <taxon>Desulfosarcina</taxon>
    </lineage>
</organism>
<evidence type="ECO:0000256" key="1">
    <source>
        <dbReference type="SAM" id="Coils"/>
    </source>
</evidence>
<protein>
    <submittedName>
        <fullName evidence="2">Uncharacterized protein</fullName>
    </submittedName>
</protein>
<feature type="coiled-coil region" evidence="1">
    <location>
        <begin position="12"/>
        <end position="68"/>
    </location>
</feature>
<dbReference type="RefSeq" id="WP_231713846.1">
    <property type="nucleotide sequence ID" value="NZ_AP021876.1"/>
</dbReference>